<accession>A0A5N6KTV9</accession>
<proteinExistence type="predicted"/>
<gene>
    <name evidence="2" type="ORF">FH972_022766</name>
</gene>
<feature type="region of interest" description="Disordered" evidence="1">
    <location>
        <begin position="285"/>
        <end position="337"/>
    </location>
</feature>
<reference evidence="2 3" key="1">
    <citation type="submission" date="2019-06" db="EMBL/GenBank/DDBJ databases">
        <title>A chromosomal-level reference genome of Carpinus fangiana (Coryloideae, Betulaceae).</title>
        <authorList>
            <person name="Yang X."/>
            <person name="Wang Z."/>
            <person name="Zhang L."/>
            <person name="Hao G."/>
            <person name="Liu J."/>
            <person name="Yang Y."/>
        </authorList>
    </citation>
    <scope>NUCLEOTIDE SEQUENCE [LARGE SCALE GENOMIC DNA]</scope>
    <source>
        <strain evidence="2">Cfa_2016G</strain>
        <tissue evidence="2">Leaf</tissue>
    </source>
</reference>
<keyword evidence="3" id="KW-1185">Reference proteome</keyword>
<comment type="caution">
    <text evidence="2">The sequence shown here is derived from an EMBL/GenBank/DDBJ whole genome shotgun (WGS) entry which is preliminary data.</text>
</comment>
<dbReference type="EMBL" id="VIBQ01000012">
    <property type="protein sequence ID" value="KAB8343176.1"/>
    <property type="molecule type" value="Genomic_DNA"/>
</dbReference>
<feature type="compositionally biased region" description="Polar residues" evidence="1">
    <location>
        <begin position="73"/>
        <end position="92"/>
    </location>
</feature>
<organism evidence="2 3">
    <name type="scientific">Carpinus fangiana</name>
    <dbReference type="NCBI Taxonomy" id="176857"/>
    <lineage>
        <taxon>Eukaryota</taxon>
        <taxon>Viridiplantae</taxon>
        <taxon>Streptophyta</taxon>
        <taxon>Embryophyta</taxon>
        <taxon>Tracheophyta</taxon>
        <taxon>Spermatophyta</taxon>
        <taxon>Magnoliopsida</taxon>
        <taxon>eudicotyledons</taxon>
        <taxon>Gunneridae</taxon>
        <taxon>Pentapetalae</taxon>
        <taxon>rosids</taxon>
        <taxon>fabids</taxon>
        <taxon>Fagales</taxon>
        <taxon>Betulaceae</taxon>
        <taxon>Carpinus</taxon>
    </lineage>
</organism>
<evidence type="ECO:0000256" key="1">
    <source>
        <dbReference type="SAM" id="MobiDB-lite"/>
    </source>
</evidence>
<name>A0A5N6KTV9_9ROSI</name>
<feature type="region of interest" description="Disordered" evidence="1">
    <location>
        <begin position="34"/>
        <end position="110"/>
    </location>
</feature>
<sequence length="426" mass="46901">MSFAPLPPCLAVPRATKPADAVAMDDLVCRSPALRLTPQSSQSASLAQRRPRERFTRLPRSAQPSARIEKSTPLRSSLSRNAPPRSSSSMSAYRNKPTLSRPLSWHSTPHATHQNLQTSTMAHNQYEHAALPADFYNAQPVQGYSSDAAYMHTAGYPHSHVQYQQQTSDYHMYESADDILAGQVYSHTPQWIDPALQQYSWTTMPYCDQGPGSTHNQAQYYHPHHPQDLYDDRAVPAAKLNTHVQPPVASKTNPSKLPQDKVLVGLGLYDRDTAAPSHQVHSSTLFSSAFDPPSPGKGLKLEESWQPSEQADADDSSEPPSSPVPELDSSPADEYYSSFDAEPEDFEDANDFVYGHHTHAQQTASEPYYTQQFANMHLQPLLGHDLYYGAYASADVAGQMKPASEVNMGQFGGASTWNGASAGWAM</sequence>
<dbReference type="OrthoDB" id="5378435at2759"/>
<evidence type="ECO:0000313" key="2">
    <source>
        <dbReference type="EMBL" id="KAB8343176.1"/>
    </source>
</evidence>
<feature type="compositionally biased region" description="Low complexity" evidence="1">
    <location>
        <begin position="38"/>
        <end position="48"/>
    </location>
</feature>
<dbReference type="Proteomes" id="UP000327013">
    <property type="component" value="Unassembled WGS sequence"/>
</dbReference>
<dbReference type="AlphaFoldDB" id="A0A5N6KTV9"/>
<evidence type="ECO:0000313" key="3">
    <source>
        <dbReference type="Proteomes" id="UP000327013"/>
    </source>
</evidence>
<protein>
    <submittedName>
        <fullName evidence="2">Uncharacterized protein</fullName>
    </submittedName>
</protein>